<accession>A0A6G1JI92</accession>
<proteinExistence type="predicted"/>
<evidence type="ECO:0000313" key="3">
    <source>
        <dbReference type="Proteomes" id="UP000799291"/>
    </source>
</evidence>
<sequence length="99" mass="10763">MLLAPFAFTMKTGFAAIALLVAVASAALEGWSVRRGDEVTSENLPIVQLTVTNEQLFPEMTFTGTAESIYNEMKALDPAAVATLTSDARKRALEKDRDR</sequence>
<evidence type="ECO:0000313" key="2">
    <source>
        <dbReference type="EMBL" id="KAF2690262.1"/>
    </source>
</evidence>
<feature type="signal peptide" evidence="1">
    <location>
        <begin position="1"/>
        <end position="26"/>
    </location>
</feature>
<dbReference type="AlphaFoldDB" id="A0A6G1JI92"/>
<gene>
    <name evidence="2" type="ORF">K458DRAFT_427059</name>
</gene>
<keyword evidence="3" id="KW-1185">Reference proteome</keyword>
<reference evidence="2" key="1">
    <citation type="journal article" date="2020" name="Stud. Mycol.">
        <title>101 Dothideomycetes genomes: a test case for predicting lifestyles and emergence of pathogens.</title>
        <authorList>
            <person name="Haridas S."/>
            <person name="Albert R."/>
            <person name="Binder M."/>
            <person name="Bloem J."/>
            <person name="Labutti K."/>
            <person name="Salamov A."/>
            <person name="Andreopoulos B."/>
            <person name="Baker S."/>
            <person name="Barry K."/>
            <person name="Bills G."/>
            <person name="Bluhm B."/>
            <person name="Cannon C."/>
            <person name="Castanera R."/>
            <person name="Culley D."/>
            <person name="Daum C."/>
            <person name="Ezra D."/>
            <person name="Gonzalez J."/>
            <person name="Henrissat B."/>
            <person name="Kuo A."/>
            <person name="Liang C."/>
            <person name="Lipzen A."/>
            <person name="Lutzoni F."/>
            <person name="Magnuson J."/>
            <person name="Mondo S."/>
            <person name="Nolan M."/>
            <person name="Ohm R."/>
            <person name="Pangilinan J."/>
            <person name="Park H.-J."/>
            <person name="Ramirez L."/>
            <person name="Alfaro M."/>
            <person name="Sun H."/>
            <person name="Tritt A."/>
            <person name="Yoshinaga Y."/>
            <person name="Zwiers L.-H."/>
            <person name="Turgeon B."/>
            <person name="Goodwin S."/>
            <person name="Spatafora J."/>
            <person name="Crous P."/>
            <person name="Grigoriev I."/>
        </authorList>
    </citation>
    <scope>NUCLEOTIDE SEQUENCE</scope>
    <source>
        <strain evidence="2">CBS 122367</strain>
    </source>
</reference>
<evidence type="ECO:0000256" key="1">
    <source>
        <dbReference type="SAM" id="SignalP"/>
    </source>
</evidence>
<dbReference type="Proteomes" id="UP000799291">
    <property type="component" value="Unassembled WGS sequence"/>
</dbReference>
<protein>
    <submittedName>
        <fullName evidence="2">Uncharacterized protein</fullName>
    </submittedName>
</protein>
<dbReference type="EMBL" id="MU005571">
    <property type="protein sequence ID" value="KAF2690262.1"/>
    <property type="molecule type" value="Genomic_DNA"/>
</dbReference>
<feature type="chain" id="PRO_5026074246" evidence="1">
    <location>
        <begin position="27"/>
        <end position="99"/>
    </location>
</feature>
<organism evidence="2 3">
    <name type="scientific">Lentithecium fluviatile CBS 122367</name>
    <dbReference type="NCBI Taxonomy" id="1168545"/>
    <lineage>
        <taxon>Eukaryota</taxon>
        <taxon>Fungi</taxon>
        <taxon>Dikarya</taxon>
        <taxon>Ascomycota</taxon>
        <taxon>Pezizomycotina</taxon>
        <taxon>Dothideomycetes</taxon>
        <taxon>Pleosporomycetidae</taxon>
        <taxon>Pleosporales</taxon>
        <taxon>Massarineae</taxon>
        <taxon>Lentitheciaceae</taxon>
        <taxon>Lentithecium</taxon>
    </lineage>
</organism>
<keyword evidence="1" id="KW-0732">Signal</keyword>
<name>A0A6G1JI92_9PLEO</name>
<dbReference type="OrthoDB" id="3552888at2759"/>